<keyword evidence="3" id="KW-1185">Reference proteome</keyword>
<name>A0A1E3SQF2_9MYCO</name>
<dbReference type="EMBL" id="MIHC01000032">
    <property type="protein sequence ID" value="ODR04415.1"/>
    <property type="molecule type" value="Genomic_DNA"/>
</dbReference>
<gene>
    <name evidence="2" type="ORF">BHQ21_17955</name>
</gene>
<dbReference type="OrthoDB" id="4752687at2"/>
<feature type="compositionally biased region" description="Low complexity" evidence="1">
    <location>
        <begin position="27"/>
        <end position="43"/>
    </location>
</feature>
<comment type="caution">
    <text evidence="2">The sequence shown here is derived from an EMBL/GenBank/DDBJ whole genome shotgun (WGS) entry which is preliminary data.</text>
</comment>
<reference evidence="3" key="1">
    <citation type="submission" date="2016-09" db="EMBL/GenBank/DDBJ databases">
        <authorList>
            <person name="Greninger A.L."/>
            <person name="Jerome K.R."/>
            <person name="Mcnair B."/>
            <person name="Wallis C."/>
            <person name="Fang F."/>
        </authorList>
    </citation>
    <scope>NUCLEOTIDE SEQUENCE [LARGE SCALE GENOMIC DNA]</scope>
    <source>
        <strain evidence="3">BC1_M4</strain>
    </source>
</reference>
<sequence>MRHRQDGPDEGPVTRQDADDAEHRAQQARAAAAEAARSAAGSLERSARFHERLAQIEDETLRQGVGNADVVRKSVAFHRESAEVDHKLAALKRKEAEAGDR</sequence>
<proteinExistence type="predicted"/>
<accession>A0A1E3SQF2</accession>
<evidence type="ECO:0000313" key="2">
    <source>
        <dbReference type="EMBL" id="ODR04415.1"/>
    </source>
</evidence>
<dbReference type="STRING" id="243061.AWC25_24605"/>
<dbReference type="AlphaFoldDB" id="A0A1E3SQF2"/>
<dbReference type="Proteomes" id="UP000094224">
    <property type="component" value="Unassembled WGS sequence"/>
</dbReference>
<organism evidence="2 3">
    <name type="scientific">Mycobacterium sherrisii</name>
    <dbReference type="NCBI Taxonomy" id="243061"/>
    <lineage>
        <taxon>Bacteria</taxon>
        <taxon>Bacillati</taxon>
        <taxon>Actinomycetota</taxon>
        <taxon>Actinomycetes</taxon>
        <taxon>Mycobacteriales</taxon>
        <taxon>Mycobacteriaceae</taxon>
        <taxon>Mycobacterium</taxon>
        <taxon>Mycobacterium simiae complex</taxon>
    </lineage>
</organism>
<evidence type="ECO:0000256" key="1">
    <source>
        <dbReference type="SAM" id="MobiDB-lite"/>
    </source>
</evidence>
<protein>
    <submittedName>
        <fullName evidence="2">Uncharacterized protein</fullName>
    </submittedName>
</protein>
<feature type="compositionally biased region" description="Basic and acidic residues" evidence="1">
    <location>
        <begin position="16"/>
        <end position="25"/>
    </location>
</feature>
<feature type="region of interest" description="Disordered" evidence="1">
    <location>
        <begin position="1"/>
        <end position="43"/>
    </location>
</feature>
<evidence type="ECO:0000313" key="3">
    <source>
        <dbReference type="Proteomes" id="UP000094224"/>
    </source>
</evidence>